<evidence type="ECO:0000313" key="2">
    <source>
        <dbReference type="Proteomes" id="UP000462865"/>
    </source>
</evidence>
<accession>A0A7K0ICQ7</accession>
<evidence type="ECO:0000313" key="1">
    <source>
        <dbReference type="EMBL" id="MSA95318.1"/>
    </source>
</evidence>
<reference evidence="1 2" key="1">
    <citation type="journal article" date="2019" name="Nat. Med.">
        <title>A library of human gut bacterial isolates paired with longitudinal multiomics data enables mechanistic microbiome research.</title>
        <authorList>
            <person name="Poyet M."/>
            <person name="Groussin M."/>
            <person name="Gibbons S.M."/>
            <person name="Avila-Pacheco J."/>
            <person name="Jiang X."/>
            <person name="Kearney S.M."/>
            <person name="Perrotta A.R."/>
            <person name="Berdy B."/>
            <person name="Zhao S."/>
            <person name="Lieberman T.D."/>
            <person name="Swanson P.K."/>
            <person name="Smith M."/>
            <person name="Roesemann S."/>
            <person name="Alexander J.E."/>
            <person name="Rich S.A."/>
            <person name="Livny J."/>
            <person name="Vlamakis H."/>
            <person name="Clish C."/>
            <person name="Bullock K."/>
            <person name="Deik A."/>
            <person name="Scott J."/>
            <person name="Pierce K.A."/>
            <person name="Xavier R.J."/>
            <person name="Alm E.J."/>
        </authorList>
    </citation>
    <scope>NUCLEOTIDE SEQUENCE [LARGE SCALE GENOMIC DNA]</scope>
    <source>
        <strain evidence="1 2">BIOML-A1</strain>
    </source>
</reference>
<sequence>MARRKEERCRGWRGALRGRLNGSGGGCLQGEGVDERQDMFFPAPSIPAILRIPSFCAKRRRFSYGNRGQLPCMRLRFDSFLCRTMETKKKNIQYGHDLVSRKASPNRNIFVHMNKIIVFLLKIIRKFVLQVNKKDGITSSTANLVSMRR</sequence>
<name>A0A7K0ICQ7_9ACTN</name>
<proteinExistence type="predicted"/>
<dbReference type="RefSeq" id="WP_123649851.1">
    <property type="nucleotide sequence ID" value="NZ_CP168029.1"/>
</dbReference>
<protein>
    <submittedName>
        <fullName evidence="1">Uncharacterized protein</fullName>
    </submittedName>
</protein>
<dbReference type="Proteomes" id="UP000462865">
    <property type="component" value="Unassembled WGS sequence"/>
</dbReference>
<dbReference type="AlphaFoldDB" id="A0A7K0ICQ7"/>
<comment type="caution">
    <text evidence="1">The sequence shown here is derived from an EMBL/GenBank/DDBJ whole genome shotgun (WGS) entry which is preliminary data.</text>
</comment>
<dbReference type="EMBL" id="WKZA01000042">
    <property type="protein sequence ID" value="MSA95318.1"/>
    <property type="molecule type" value="Genomic_DNA"/>
</dbReference>
<organism evidence="1 2">
    <name type="scientific">Gordonibacter urolithinfaciens</name>
    <dbReference type="NCBI Taxonomy" id="1335613"/>
    <lineage>
        <taxon>Bacteria</taxon>
        <taxon>Bacillati</taxon>
        <taxon>Actinomycetota</taxon>
        <taxon>Coriobacteriia</taxon>
        <taxon>Eggerthellales</taxon>
        <taxon>Eggerthellaceae</taxon>
        <taxon>Gordonibacter</taxon>
    </lineage>
</organism>
<gene>
    <name evidence="1" type="ORF">GKG38_09690</name>
</gene>